<sequence>MQQMALMNSRFHFPLLYFQHSEGKRDILLRMWLNLCQSPTNENILTSCQ</sequence>
<organism evidence="1">
    <name type="scientific">Arundo donax</name>
    <name type="common">Giant reed</name>
    <name type="synonym">Donax arundinaceus</name>
    <dbReference type="NCBI Taxonomy" id="35708"/>
    <lineage>
        <taxon>Eukaryota</taxon>
        <taxon>Viridiplantae</taxon>
        <taxon>Streptophyta</taxon>
        <taxon>Embryophyta</taxon>
        <taxon>Tracheophyta</taxon>
        <taxon>Spermatophyta</taxon>
        <taxon>Magnoliopsida</taxon>
        <taxon>Liliopsida</taxon>
        <taxon>Poales</taxon>
        <taxon>Poaceae</taxon>
        <taxon>PACMAD clade</taxon>
        <taxon>Arundinoideae</taxon>
        <taxon>Arundineae</taxon>
        <taxon>Arundo</taxon>
    </lineage>
</organism>
<protein>
    <submittedName>
        <fullName evidence="1">Uncharacterized protein</fullName>
    </submittedName>
</protein>
<accession>A0A0A8Z8L5</accession>
<dbReference type="EMBL" id="GBRH01262131">
    <property type="protein sequence ID" value="JAD35764.1"/>
    <property type="molecule type" value="Transcribed_RNA"/>
</dbReference>
<dbReference type="AlphaFoldDB" id="A0A0A8Z8L5"/>
<name>A0A0A8Z8L5_ARUDO</name>
<proteinExistence type="predicted"/>
<evidence type="ECO:0000313" key="1">
    <source>
        <dbReference type="EMBL" id="JAD35764.1"/>
    </source>
</evidence>
<reference evidence="1" key="2">
    <citation type="journal article" date="2015" name="Data Brief">
        <title>Shoot transcriptome of the giant reed, Arundo donax.</title>
        <authorList>
            <person name="Barrero R.A."/>
            <person name="Guerrero F.D."/>
            <person name="Moolhuijzen P."/>
            <person name="Goolsby J.A."/>
            <person name="Tidwell J."/>
            <person name="Bellgard S.E."/>
            <person name="Bellgard M.I."/>
        </authorList>
    </citation>
    <scope>NUCLEOTIDE SEQUENCE</scope>
    <source>
        <tissue evidence="1">Shoot tissue taken approximately 20 cm above the soil surface</tissue>
    </source>
</reference>
<reference evidence="1" key="1">
    <citation type="submission" date="2014-09" db="EMBL/GenBank/DDBJ databases">
        <authorList>
            <person name="Magalhaes I.L.F."/>
            <person name="Oliveira U."/>
            <person name="Santos F.R."/>
            <person name="Vidigal T.H.D.A."/>
            <person name="Brescovit A.D."/>
            <person name="Santos A.J."/>
        </authorList>
    </citation>
    <scope>NUCLEOTIDE SEQUENCE</scope>
    <source>
        <tissue evidence="1">Shoot tissue taken approximately 20 cm above the soil surface</tissue>
    </source>
</reference>